<feature type="binding site" evidence="5">
    <location>
        <begin position="90"/>
        <end position="93"/>
    </location>
    <ligand>
        <name>FAD</name>
        <dbReference type="ChEBI" id="CHEBI:57692"/>
    </ligand>
</feature>
<dbReference type="Pfam" id="PF05199">
    <property type="entry name" value="GMC_oxred_C"/>
    <property type="match status" value="1"/>
</dbReference>
<evidence type="ECO:0000259" key="8">
    <source>
        <dbReference type="PROSITE" id="PS00624"/>
    </source>
</evidence>
<dbReference type="PROSITE" id="PS00624">
    <property type="entry name" value="GMC_OXRED_2"/>
    <property type="match status" value="1"/>
</dbReference>
<protein>
    <submittedName>
        <fullName evidence="9">GMC oxidoreductase</fullName>
    </submittedName>
</protein>
<dbReference type="STRING" id="1776.BHQ18_21705"/>
<comment type="caution">
    <text evidence="9">The sequence shown here is derived from an EMBL/GenBank/DDBJ whole genome shotgun (WGS) entry which is preliminary data.</text>
</comment>
<keyword evidence="3 6" id="KW-0285">Flavoprotein</keyword>
<evidence type="ECO:0000313" key="9">
    <source>
        <dbReference type="EMBL" id="ODQ87922.1"/>
    </source>
</evidence>
<dbReference type="Gene3D" id="3.50.50.60">
    <property type="entry name" value="FAD/NAD(P)-binding domain"/>
    <property type="match status" value="1"/>
</dbReference>
<dbReference type="Proteomes" id="UP000094053">
    <property type="component" value="Unassembled WGS sequence"/>
</dbReference>
<evidence type="ECO:0000256" key="6">
    <source>
        <dbReference type="RuleBase" id="RU003968"/>
    </source>
</evidence>
<sequence length="532" mass="57182">MSDFDYIIVGAGSSGCVLANRLSADPRISVLLIESGGKDRSPLIRIPKGFGKILGDDKLTWHFPVRPIGPSNNVEEWVRGRTLGGSSAVNGMVYNRGSRADYDAMESLGNPGWGWDTILPIFRKIENHSLGADATRGAGGPLDVSVGPLVEVSREFVDAARGLGWAVTDDLNATDDQRIGPAVRTIKNGRRVSAAHAFLRPVQNRPNLTIAVNTTVERIVFEGDKAVGVQARTGKGRATYTARRETILSLGSIATPKLLQLSGIGDGSELRRLGIEVRVDSPNVGRRMREHRCVSLQYRLNRNVGYNKKLATAAQQALTGIQYLATRKGPLAGGAYDVVGFFKTSPELDRPDAQLLMAPFSAAPFEPGKELGLEREPGMQAIGYVLRPDSEGHVTITSADPDAPLDIDPNFLTSDHDRRVVSALFRTMRHLFEQSPIADLIVAETRPGSAVQSEQEIVDAALDHGYCGYHAVGTCAMGPSDDDVVDPSLRVRGVDGLRVMDCSVMPTMVSGNLNGPAMAMAWHAADLILSGA</sequence>
<evidence type="ECO:0000256" key="5">
    <source>
        <dbReference type="PIRSR" id="PIRSR000137-2"/>
    </source>
</evidence>
<dbReference type="RefSeq" id="WP_069415709.1">
    <property type="nucleotide sequence ID" value="NZ_JACKUL010000028.1"/>
</dbReference>
<feature type="binding site" evidence="5">
    <location>
        <position position="216"/>
    </location>
    <ligand>
        <name>FAD</name>
        <dbReference type="ChEBI" id="CHEBI:57692"/>
    </ligand>
</feature>
<dbReference type="SUPFAM" id="SSF51905">
    <property type="entry name" value="FAD/NAD(P)-binding domain"/>
    <property type="match status" value="1"/>
</dbReference>
<evidence type="ECO:0000256" key="4">
    <source>
        <dbReference type="ARBA" id="ARBA00022827"/>
    </source>
</evidence>
<feature type="domain" description="Glucose-methanol-choline oxidoreductase N-terminal" evidence="7">
    <location>
        <begin position="80"/>
        <end position="103"/>
    </location>
</feature>
<keyword evidence="10" id="KW-1185">Reference proteome</keyword>
<comment type="cofactor">
    <cofactor evidence="1 5">
        <name>FAD</name>
        <dbReference type="ChEBI" id="CHEBI:57692"/>
    </cofactor>
</comment>
<feature type="domain" description="Glucose-methanol-choline oxidoreductase N-terminal" evidence="8">
    <location>
        <begin position="251"/>
        <end position="265"/>
    </location>
</feature>
<dbReference type="GO" id="GO:0016614">
    <property type="term" value="F:oxidoreductase activity, acting on CH-OH group of donors"/>
    <property type="evidence" value="ECO:0007669"/>
    <property type="project" value="InterPro"/>
</dbReference>
<dbReference type="EMBL" id="MIHA01000018">
    <property type="protein sequence ID" value="ODQ87922.1"/>
    <property type="molecule type" value="Genomic_DNA"/>
</dbReference>
<name>A0A1E3REP5_MYCFV</name>
<dbReference type="PIRSF" id="PIRSF000137">
    <property type="entry name" value="Alcohol_oxidase"/>
    <property type="match status" value="1"/>
</dbReference>
<evidence type="ECO:0000256" key="2">
    <source>
        <dbReference type="ARBA" id="ARBA00010790"/>
    </source>
</evidence>
<evidence type="ECO:0000313" key="10">
    <source>
        <dbReference type="Proteomes" id="UP000094053"/>
    </source>
</evidence>
<keyword evidence="4 5" id="KW-0274">FAD</keyword>
<evidence type="ECO:0000259" key="7">
    <source>
        <dbReference type="PROSITE" id="PS00623"/>
    </source>
</evidence>
<dbReference type="GO" id="GO:0050660">
    <property type="term" value="F:flavin adenine dinucleotide binding"/>
    <property type="evidence" value="ECO:0007669"/>
    <property type="project" value="InterPro"/>
</dbReference>
<comment type="similarity">
    <text evidence="2 6">Belongs to the GMC oxidoreductase family.</text>
</comment>
<dbReference type="InterPro" id="IPR000172">
    <property type="entry name" value="GMC_OxRdtase_N"/>
</dbReference>
<dbReference type="InterPro" id="IPR012132">
    <property type="entry name" value="GMC_OxRdtase"/>
</dbReference>
<dbReference type="InterPro" id="IPR036188">
    <property type="entry name" value="FAD/NAD-bd_sf"/>
</dbReference>
<dbReference type="InterPro" id="IPR007867">
    <property type="entry name" value="GMC_OxRtase_C"/>
</dbReference>
<evidence type="ECO:0000256" key="1">
    <source>
        <dbReference type="ARBA" id="ARBA00001974"/>
    </source>
</evidence>
<dbReference type="PROSITE" id="PS00623">
    <property type="entry name" value="GMC_OXRED_1"/>
    <property type="match status" value="1"/>
</dbReference>
<accession>A0A1E3REP5</accession>
<dbReference type="Gene3D" id="3.30.560.10">
    <property type="entry name" value="Glucose Oxidase, domain 3"/>
    <property type="match status" value="1"/>
</dbReference>
<dbReference type="OrthoDB" id="9785276at2"/>
<dbReference type="Pfam" id="PF00732">
    <property type="entry name" value="GMC_oxred_N"/>
    <property type="match status" value="1"/>
</dbReference>
<evidence type="ECO:0000256" key="3">
    <source>
        <dbReference type="ARBA" id="ARBA00022630"/>
    </source>
</evidence>
<dbReference type="PANTHER" id="PTHR11552:SF147">
    <property type="entry name" value="CHOLINE DEHYDROGENASE, MITOCHONDRIAL"/>
    <property type="match status" value="1"/>
</dbReference>
<dbReference type="AlphaFoldDB" id="A0A1E3REP5"/>
<gene>
    <name evidence="9" type="ORF">BHQ18_21705</name>
</gene>
<dbReference type="PANTHER" id="PTHR11552">
    <property type="entry name" value="GLUCOSE-METHANOL-CHOLINE GMC OXIDOREDUCTASE"/>
    <property type="match status" value="1"/>
</dbReference>
<proteinExistence type="inferred from homology"/>
<reference evidence="10" key="1">
    <citation type="submission" date="2016-09" db="EMBL/GenBank/DDBJ databases">
        <authorList>
            <person name="Greninger A.L."/>
            <person name="Jerome K.R."/>
            <person name="Mcnair B."/>
            <person name="Wallis C."/>
            <person name="Fang F."/>
        </authorList>
    </citation>
    <scope>NUCLEOTIDE SEQUENCE [LARGE SCALE GENOMIC DNA]</scope>
    <source>
        <strain evidence="10">M6</strain>
    </source>
</reference>
<dbReference type="SUPFAM" id="SSF54373">
    <property type="entry name" value="FAD-linked reductases, C-terminal domain"/>
    <property type="match status" value="1"/>
</dbReference>
<organism evidence="9 10">
    <name type="scientific">Mycolicibacterium flavescens</name>
    <name type="common">Mycobacterium flavescens</name>
    <dbReference type="NCBI Taxonomy" id="1776"/>
    <lineage>
        <taxon>Bacteria</taxon>
        <taxon>Bacillati</taxon>
        <taxon>Actinomycetota</taxon>
        <taxon>Actinomycetes</taxon>
        <taxon>Mycobacteriales</taxon>
        <taxon>Mycobacteriaceae</taxon>
        <taxon>Mycolicibacterium</taxon>
    </lineage>
</organism>